<dbReference type="Proteomes" id="UP001596915">
    <property type="component" value="Unassembled WGS sequence"/>
</dbReference>
<gene>
    <name evidence="1" type="ORF">ACFQ2K_05245</name>
</gene>
<sequence length="53" mass="6176">MHRLKELQKNRAARLRHTMDAFHRWLFDTAGDQKPINPVLFLATPPTAACPHR</sequence>
<name>A0ABW2WPQ5_9ACTN</name>
<keyword evidence="2" id="KW-1185">Reference proteome</keyword>
<organism evidence="1 2">
    <name type="scientific">Streptomyces sanglieri</name>
    <dbReference type="NCBI Taxonomy" id="193460"/>
    <lineage>
        <taxon>Bacteria</taxon>
        <taxon>Bacillati</taxon>
        <taxon>Actinomycetota</taxon>
        <taxon>Actinomycetes</taxon>
        <taxon>Kitasatosporales</taxon>
        <taxon>Streptomycetaceae</taxon>
        <taxon>Streptomyces</taxon>
    </lineage>
</organism>
<reference evidence="2" key="1">
    <citation type="journal article" date="2019" name="Int. J. Syst. Evol. Microbiol.">
        <title>The Global Catalogue of Microorganisms (GCM) 10K type strain sequencing project: providing services to taxonomists for standard genome sequencing and annotation.</title>
        <authorList>
            <consortium name="The Broad Institute Genomics Platform"/>
            <consortium name="The Broad Institute Genome Sequencing Center for Infectious Disease"/>
            <person name="Wu L."/>
            <person name="Ma J."/>
        </authorList>
    </citation>
    <scope>NUCLEOTIDE SEQUENCE [LARGE SCALE GENOMIC DNA]</scope>
    <source>
        <strain evidence="2">JCM 12607</strain>
    </source>
</reference>
<accession>A0ABW2WPQ5</accession>
<comment type="caution">
    <text evidence="1">The sequence shown here is derived from an EMBL/GenBank/DDBJ whole genome shotgun (WGS) entry which is preliminary data.</text>
</comment>
<proteinExistence type="predicted"/>
<dbReference type="EMBL" id="JBHTGL010000005">
    <property type="protein sequence ID" value="MFD0622321.1"/>
    <property type="molecule type" value="Genomic_DNA"/>
</dbReference>
<evidence type="ECO:0000313" key="1">
    <source>
        <dbReference type="EMBL" id="MFD0622321.1"/>
    </source>
</evidence>
<evidence type="ECO:0008006" key="3">
    <source>
        <dbReference type="Google" id="ProtNLM"/>
    </source>
</evidence>
<evidence type="ECO:0000313" key="2">
    <source>
        <dbReference type="Proteomes" id="UP001596915"/>
    </source>
</evidence>
<protein>
    <recommendedName>
        <fullName evidence="3">Integrase</fullName>
    </recommendedName>
</protein>